<dbReference type="STRING" id="314265.R2601_13544"/>
<evidence type="ECO:0000256" key="1">
    <source>
        <dbReference type="ARBA" id="ARBA00001946"/>
    </source>
</evidence>
<dbReference type="AlphaFoldDB" id="Q0FRK5"/>
<dbReference type="Pfam" id="PF00293">
    <property type="entry name" value="NUDIX"/>
    <property type="match status" value="1"/>
</dbReference>
<dbReference type="PROSITE" id="PS51462">
    <property type="entry name" value="NUDIX"/>
    <property type="match status" value="1"/>
</dbReference>
<dbReference type="eggNOG" id="COG0494">
    <property type="taxonomic scope" value="Bacteria"/>
</dbReference>
<sequence>MLFLGEELLVIRRDEKPEIPWPGYLDFPGGGREGDETPEECALRETFEEVGLDVTEDQIVWSRQHGASWFFVAHLPGALVSEVRFGDEGHEWWMMPPEEYVAREDGIPHFRELLNAYLTERG</sequence>
<dbReference type="SUPFAM" id="SSF55811">
    <property type="entry name" value="Nudix"/>
    <property type="match status" value="1"/>
</dbReference>
<keyword evidence="5" id="KW-1185">Reference proteome</keyword>
<dbReference type="InterPro" id="IPR020084">
    <property type="entry name" value="NUDIX_hydrolase_CS"/>
</dbReference>
<accession>Q0FRK5</accession>
<feature type="domain" description="Nudix hydrolase" evidence="3">
    <location>
        <begin position="1"/>
        <end position="117"/>
    </location>
</feature>
<dbReference type="PANTHER" id="PTHR43736:SF1">
    <property type="entry name" value="DIHYDRONEOPTERIN TRIPHOSPHATE DIPHOSPHATASE"/>
    <property type="match status" value="1"/>
</dbReference>
<comment type="cofactor">
    <cofactor evidence="1">
        <name>Mg(2+)</name>
        <dbReference type="ChEBI" id="CHEBI:18420"/>
    </cofactor>
</comment>
<dbReference type="PROSITE" id="PS00893">
    <property type="entry name" value="NUDIX_BOX"/>
    <property type="match status" value="1"/>
</dbReference>
<evidence type="ECO:0000313" key="5">
    <source>
        <dbReference type="Proteomes" id="UP000006230"/>
    </source>
</evidence>
<evidence type="ECO:0000313" key="4">
    <source>
        <dbReference type="EMBL" id="EAU46849.1"/>
    </source>
</evidence>
<dbReference type="PANTHER" id="PTHR43736">
    <property type="entry name" value="ADP-RIBOSE PYROPHOSPHATASE"/>
    <property type="match status" value="1"/>
</dbReference>
<evidence type="ECO:0000259" key="3">
    <source>
        <dbReference type="PROSITE" id="PS51462"/>
    </source>
</evidence>
<dbReference type="InterPro" id="IPR000086">
    <property type="entry name" value="NUDIX_hydrolase_dom"/>
</dbReference>
<dbReference type="GO" id="GO:0016787">
    <property type="term" value="F:hydrolase activity"/>
    <property type="evidence" value="ECO:0007669"/>
    <property type="project" value="UniProtKB-KW"/>
</dbReference>
<keyword evidence="2" id="KW-0378">Hydrolase</keyword>
<dbReference type="HOGENOM" id="CLU_037162_21_0_5"/>
<comment type="caution">
    <text evidence="4">The sequence shown here is derived from an EMBL/GenBank/DDBJ whole genome shotgun (WGS) entry which is preliminary data.</text>
</comment>
<proteinExistence type="predicted"/>
<organism evidence="4 5">
    <name type="scientific">Salipiger bermudensis (strain DSM 26914 / JCM 13377 / KCTC 12554 / HTCC2601)</name>
    <name type="common">Pelagibaca bermudensis</name>
    <dbReference type="NCBI Taxonomy" id="314265"/>
    <lineage>
        <taxon>Bacteria</taxon>
        <taxon>Pseudomonadati</taxon>
        <taxon>Pseudomonadota</taxon>
        <taxon>Alphaproteobacteria</taxon>
        <taxon>Rhodobacterales</taxon>
        <taxon>Roseobacteraceae</taxon>
        <taxon>Salipiger</taxon>
    </lineage>
</organism>
<protein>
    <submittedName>
        <fullName evidence="4">NUDIX domain protein</fullName>
    </submittedName>
</protein>
<dbReference type="Proteomes" id="UP000006230">
    <property type="component" value="Unassembled WGS sequence"/>
</dbReference>
<dbReference type="EMBL" id="AATQ01000011">
    <property type="protein sequence ID" value="EAU46849.1"/>
    <property type="molecule type" value="Genomic_DNA"/>
</dbReference>
<evidence type="ECO:0000256" key="2">
    <source>
        <dbReference type="ARBA" id="ARBA00022801"/>
    </source>
</evidence>
<name>Q0FRK5_SALBH</name>
<reference evidence="4 5" key="1">
    <citation type="journal article" date="2010" name="J. Bacteriol.">
        <title>Genome sequences of Pelagibaca bermudensis HTCC2601T and Maritimibacter alkaliphilus HTCC2654T, the type strains of two marine Roseobacter genera.</title>
        <authorList>
            <person name="Thrash J.C."/>
            <person name="Cho J.C."/>
            <person name="Ferriera S."/>
            <person name="Johnson J."/>
            <person name="Vergin K.L."/>
            <person name="Giovannoni S.J."/>
        </authorList>
    </citation>
    <scope>NUCLEOTIDE SEQUENCE [LARGE SCALE GENOMIC DNA]</scope>
    <source>
        <strain evidence="5">DSM 26914 / JCM 13377 / KCTC 12554 / HTCC2601</strain>
    </source>
</reference>
<gene>
    <name evidence="4" type="ORF">R2601_13544</name>
</gene>
<dbReference type="Gene3D" id="3.90.79.10">
    <property type="entry name" value="Nucleoside Triphosphate Pyrophosphohydrolase"/>
    <property type="match status" value="1"/>
</dbReference>
<dbReference type="InterPro" id="IPR015797">
    <property type="entry name" value="NUDIX_hydrolase-like_dom_sf"/>
</dbReference>
<dbReference type="CDD" id="cd04682">
    <property type="entry name" value="NUDIX_Hydrolase"/>
    <property type="match status" value="1"/>
</dbReference>